<keyword evidence="6" id="KW-0119">Carbohydrate metabolism</keyword>
<evidence type="ECO:0000256" key="7">
    <source>
        <dbReference type="ARBA" id="ARBA00023295"/>
    </source>
</evidence>
<dbReference type="InterPro" id="IPR017853">
    <property type="entry name" value="GH"/>
</dbReference>
<evidence type="ECO:0000256" key="3">
    <source>
        <dbReference type="ARBA" id="ARBA00012744"/>
    </source>
</evidence>
<keyword evidence="8" id="KW-0624">Polysaccharide degradation</keyword>
<dbReference type="InterPro" id="IPR033132">
    <property type="entry name" value="GH_1_N_CS"/>
</dbReference>
<reference evidence="13 14" key="1">
    <citation type="journal article" date="2019" name="Mar. Drugs">
        <title>Comparative Genomics and CAZyme Genome Repertoires of Marine Zobellia amurskyensis KMM 3526(T) and Zobellia laminariae KMM 3676(T).</title>
        <authorList>
            <person name="Chernysheva N."/>
            <person name="Bystritskaya E."/>
            <person name="Stenkova A."/>
            <person name="Golovkin I."/>
            <person name="Nedashkovskaya O."/>
            <person name="Isaeva M."/>
        </authorList>
    </citation>
    <scope>NUCLEOTIDE SEQUENCE [LARGE SCALE GENOMIC DNA]</scope>
    <source>
        <strain evidence="13 14">KMM 3526</strain>
    </source>
</reference>
<dbReference type="EMBL" id="RCNR01000011">
    <property type="protein sequence ID" value="MUH35829.1"/>
    <property type="molecule type" value="Genomic_DNA"/>
</dbReference>
<feature type="binding site" evidence="10">
    <location>
        <begin position="418"/>
        <end position="419"/>
    </location>
    <ligand>
        <name>substrate</name>
    </ligand>
</feature>
<evidence type="ECO:0000256" key="6">
    <source>
        <dbReference type="ARBA" id="ARBA00023277"/>
    </source>
</evidence>
<dbReference type="GO" id="GO:0005829">
    <property type="term" value="C:cytosol"/>
    <property type="evidence" value="ECO:0007669"/>
    <property type="project" value="TreeGrafter"/>
</dbReference>
<feature type="binding site" evidence="10">
    <location>
        <position position="176"/>
    </location>
    <ligand>
        <name>substrate</name>
    </ligand>
</feature>
<evidence type="ECO:0000256" key="10">
    <source>
        <dbReference type="PIRSR" id="PIRSR617736-2"/>
    </source>
</evidence>
<dbReference type="GO" id="GO:0008422">
    <property type="term" value="F:beta-glucosidase activity"/>
    <property type="evidence" value="ECO:0007669"/>
    <property type="project" value="UniProtKB-EC"/>
</dbReference>
<dbReference type="FunFam" id="3.20.20.80:FF:000004">
    <property type="entry name" value="Beta-glucosidase 6-phospho-beta-glucosidase"/>
    <property type="match status" value="1"/>
</dbReference>
<accession>A0A7X2ZT12</accession>
<dbReference type="PROSITE" id="PS00653">
    <property type="entry name" value="GLYCOSYL_HYDROL_F1_2"/>
    <property type="match status" value="1"/>
</dbReference>
<comment type="caution">
    <text evidence="13">The sequence shown here is derived from an EMBL/GenBank/DDBJ whole genome shotgun (WGS) entry which is preliminary data.</text>
</comment>
<dbReference type="SUPFAM" id="SSF51445">
    <property type="entry name" value="(Trans)glycosidases"/>
    <property type="match status" value="1"/>
</dbReference>
<feature type="active site" description="Proton donor" evidence="9">
    <location>
        <position position="177"/>
    </location>
</feature>
<evidence type="ECO:0000313" key="13">
    <source>
        <dbReference type="EMBL" id="MUH35829.1"/>
    </source>
</evidence>
<evidence type="ECO:0000256" key="8">
    <source>
        <dbReference type="ARBA" id="ARBA00023326"/>
    </source>
</evidence>
<dbReference type="InterPro" id="IPR017736">
    <property type="entry name" value="Glyco_hydro_1_beta-glucosidase"/>
</dbReference>
<dbReference type="Proteomes" id="UP000540519">
    <property type="component" value="Unassembled WGS sequence"/>
</dbReference>
<feature type="active site" description="Nucleophile" evidence="9 11">
    <location>
        <position position="365"/>
    </location>
</feature>
<dbReference type="Pfam" id="PF00232">
    <property type="entry name" value="Glyco_hydro_1"/>
    <property type="match status" value="1"/>
</dbReference>
<dbReference type="GO" id="GO:0030245">
    <property type="term" value="P:cellulose catabolic process"/>
    <property type="evidence" value="ECO:0007669"/>
    <property type="project" value="UniProtKB-KW"/>
</dbReference>
<dbReference type="PRINTS" id="PR00131">
    <property type="entry name" value="GLHYDRLASE1"/>
</dbReference>
<comment type="similarity">
    <text evidence="2 12">Belongs to the glycosyl hydrolase 1 family.</text>
</comment>
<evidence type="ECO:0000256" key="4">
    <source>
        <dbReference type="ARBA" id="ARBA00022801"/>
    </source>
</evidence>
<dbReference type="OrthoDB" id="9765195at2"/>
<proteinExistence type="inferred from homology"/>
<dbReference type="AlphaFoldDB" id="A0A7X2ZT12"/>
<name>A0A7X2ZT12_9FLAO</name>
<feature type="binding site" evidence="10">
    <location>
        <position position="132"/>
    </location>
    <ligand>
        <name>substrate</name>
    </ligand>
</feature>
<dbReference type="EC" id="3.2.1.21" evidence="3 12"/>
<organism evidence="13 14">
    <name type="scientific">Zobellia amurskyensis</name>
    <dbReference type="NCBI Taxonomy" id="248905"/>
    <lineage>
        <taxon>Bacteria</taxon>
        <taxon>Pseudomonadati</taxon>
        <taxon>Bacteroidota</taxon>
        <taxon>Flavobacteriia</taxon>
        <taxon>Flavobacteriales</taxon>
        <taxon>Flavobacteriaceae</taxon>
        <taxon>Zobellia</taxon>
    </lineage>
</organism>
<protein>
    <recommendedName>
        <fullName evidence="3 12">Beta-glucosidase</fullName>
        <ecNumber evidence="3 12">3.2.1.21</ecNumber>
    </recommendedName>
</protein>
<evidence type="ECO:0000256" key="1">
    <source>
        <dbReference type="ARBA" id="ARBA00000448"/>
    </source>
</evidence>
<evidence type="ECO:0000313" key="14">
    <source>
        <dbReference type="Proteomes" id="UP000540519"/>
    </source>
</evidence>
<feature type="binding site" evidence="10">
    <location>
        <position position="305"/>
    </location>
    <ligand>
        <name>substrate</name>
    </ligand>
</feature>
<comment type="catalytic activity">
    <reaction evidence="1 12">
        <text>Hydrolysis of terminal, non-reducing beta-D-glucosyl residues with release of beta-D-glucose.</text>
        <dbReference type="EC" id="3.2.1.21"/>
    </reaction>
</comment>
<feature type="binding site" evidence="10">
    <location>
        <position position="31"/>
    </location>
    <ligand>
        <name>substrate</name>
    </ligand>
</feature>
<evidence type="ECO:0000256" key="5">
    <source>
        <dbReference type="ARBA" id="ARBA00023001"/>
    </source>
</evidence>
<evidence type="ECO:0000256" key="11">
    <source>
        <dbReference type="PROSITE-ProRule" id="PRU10055"/>
    </source>
</evidence>
<gene>
    <name evidence="13" type="ORF">D9O36_08260</name>
</gene>
<evidence type="ECO:0000256" key="9">
    <source>
        <dbReference type="PIRSR" id="PIRSR617736-1"/>
    </source>
</evidence>
<keyword evidence="7 12" id="KW-0326">Glycosidase</keyword>
<keyword evidence="14" id="KW-1185">Reference proteome</keyword>
<dbReference type="Gene3D" id="3.20.20.80">
    <property type="entry name" value="Glycosidases"/>
    <property type="match status" value="1"/>
</dbReference>
<feature type="binding site" evidence="10">
    <location>
        <position position="411"/>
    </location>
    <ligand>
        <name>substrate</name>
    </ligand>
</feature>
<evidence type="ECO:0000256" key="2">
    <source>
        <dbReference type="ARBA" id="ARBA00010838"/>
    </source>
</evidence>
<dbReference type="InterPro" id="IPR018120">
    <property type="entry name" value="Glyco_hydro_1_AS"/>
</dbReference>
<dbReference type="PANTHER" id="PTHR10353:SF36">
    <property type="entry name" value="LP05116P"/>
    <property type="match status" value="1"/>
</dbReference>
<dbReference type="InterPro" id="IPR001360">
    <property type="entry name" value="Glyco_hydro_1"/>
</dbReference>
<dbReference type="PROSITE" id="PS00572">
    <property type="entry name" value="GLYCOSYL_HYDROL_F1_1"/>
    <property type="match status" value="1"/>
</dbReference>
<dbReference type="NCBIfam" id="TIGR03356">
    <property type="entry name" value="BGL"/>
    <property type="match status" value="1"/>
</dbReference>
<dbReference type="PANTHER" id="PTHR10353">
    <property type="entry name" value="GLYCOSYL HYDROLASE"/>
    <property type="match status" value="1"/>
</dbReference>
<sequence length="471" mass="53990">MTDTSEQSTFDLQPKDFGEDFIWGVSTAAYQIEGAHQKHGKGKSIWDEFVTKKGTIFQDQHGQIACDFYNKYRDDILLMKSMNIDHFRFSLSWSRILPDGTGKVNQNGVAFYNDVINFCLKCGITPWVTLYHWDLPQKLEELGGWTNRQILDWFEDYVKICANNFGDRVKHWMVLNEPMVFTGAGYFLGVHAPGKKGLKNFIPAIHHAVLCQALGGKLLRKMVPDSTIGTTFSCSQITARSGSKKDLKAADKADALLNRLFIEPSLGLGYPDESIPVLRKIKKYERPEDAQNSIFEFDFIGIQNYTREVVRHSYTVPYLRAKIVKAPERNVQTTLMDWEVYPPSIYEMLKKFNGYKGVKKILITENGAAFEDLLEEGKIDDLERTSYLQNYLKQVYKASSEGVKVSGYFVWTFTDNFEWAEGYYPRFGLVHIDFETLKRTIKASGKWYRSFLGKKVSSKNIEAKKTDVPIG</sequence>
<keyword evidence="4 12" id="KW-0378">Hydrolase</keyword>
<dbReference type="RefSeq" id="WP_155599545.1">
    <property type="nucleotide sequence ID" value="NZ_RCNR01000011.1"/>
</dbReference>
<keyword evidence="5" id="KW-0136">Cellulose degradation</keyword>
<evidence type="ECO:0000256" key="12">
    <source>
        <dbReference type="RuleBase" id="RU361175"/>
    </source>
</evidence>